<keyword evidence="13" id="KW-1185">Reference proteome</keyword>
<comment type="similarity">
    <text evidence="1">Belongs to the peptidase M43B family.</text>
</comment>
<dbReference type="SUPFAM" id="SSF55486">
    <property type="entry name" value="Metalloproteases ('zincins'), catalytic domain"/>
    <property type="match status" value="1"/>
</dbReference>
<evidence type="ECO:0000256" key="2">
    <source>
        <dbReference type="ARBA" id="ARBA00022670"/>
    </source>
</evidence>
<keyword evidence="2" id="KW-0645">Protease</keyword>
<dbReference type="OrthoDB" id="6278496at2"/>
<dbReference type="GO" id="GO:0008237">
    <property type="term" value="F:metallopeptidase activity"/>
    <property type="evidence" value="ECO:0007669"/>
    <property type="project" value="UniProtKB-KW"/>
</dbReference>
<keyword evidence="3" id="KW-0479">Metal-binding</keyword>
<evidence type="ECO:0000256" key="7">
    <source>
        <dbReference type="ARBA" id="ARBA00023049"/>
    </source>
</evidence>
<evidence type="ECO:0000256" key="6">
    <source>
        <dbReference type="ARBA" id="ARBA00022833"/>
    </source>
</evidence>
<dbReference type="PANTHER" id="PTHR47466:SF1">
    <property type="entry name" value="METALLOPROTEASE MEP1 (AFU_ORTHOLOGUE AFUA_1G07730)-RELATED"/>
    <property type="match status" value="1"/>
</dbReference>
<dbReference type="Gene3D" id="3.40.390.10">
    <property type="entry name" value="Collagenase (Catalytic Domain)"/>
    <property type="match status" value="1"/>
</dbReference>
<feature type="region of interest" description="Disordered" evidence="9">
    <location>
        <begin position="24"/>
        <end position="72"/>
    </location>
</feature>
<name>A0A1T4Q7X2_9ACTN</name>
<dbReference type="Proteomes" id="UP000190637">
    <property type="component" value="Unassembled WGS sequence"/>
</dbReference>
<organism evidence="12 13">
    <name type="scientific">Marinactinospora thermotolerans DSM 45154</name>
    <dbReference type="NCBI Taxonomy" id="1122192"/>
    <lineage>
        <taxon>Bacteria</taxon>
        <taxon>Bacillati</taxon>
        <taxon>Actinomycetota</taxon>
        <taxon>Actinomycetes</taxon>
        <taxon>Streptosporangiales</taxon>
        <taxon>Nocardiopsidaceae</taxon>
        <taxon>Marinactinospora</taxon>
    </lineage>
</organism>
<evidence type="ECO:0000256" key="5">
    <source>
        <dbReference type="ARBA" id="ARBA00022801"/>
    </source>
</evidence>
<feature type="signal peptide" evidence="10">
    <location>
        <begin position="1"/>
        <end position="22"/>
    </location>
</feature>
<dbReference type="EMBL" id="FUWS01000005">
    <property type="protein sequence ID" value="SJZ99318.1"/>
    <property type="molecule type" value="Genomic_DNA"/>
</dbReference>
<proteinExistence type="inferred from homology"/>
<accession>A0A1T4Q7X2</accession>
<evidence type="ECO:0000256" key="4">
    <source>
        <dbReference type="ARBA" id="ARBA00022729"/>
    </source>
</evidence>
<dbReference type="PANTHER" id="PTHR47466">
    <property type="match status" value="1"/>
</dbReference>
<dbReference type="InterPro" id="IPR008754">
    <property type="entry name" value="Peptidase_M43"/>
</dbReference>
<evidence type="ECO:0000256" key="8">
    <source>
        <dbReference type="ARBA" id="ARBA00023157"/>
    </source>
</evidence>
<dbReference type="STRING" id="1122192.SAMN02745673_02067"/>
<evidence type="ECO:0000256" key="1">
    <source>
        <dbReference type="ARBA" id="ARBA00008721"/>
    </source>
</evidence>
<dbReference type="GO" id="GO:0046872">
    <property type="term" value="F:metal ion binding"/>
    <property type="evidence" value="ECO:0007669"/>
    <property type="project" value="UniProtKB-KW"/>
</dbReference>
<keyword evidence="4 10" id="KW-0732">Signal</keyword>
<dbReference type="GO" id="GO:0006508">
    <property type="term" value="P:proteolysis"/>
    <property type="evidence" value="ECO:0007669"/>
    <property type="project" value="UniProtKB-KW"/>
</dbReference>
<protein>
    <submittedName>
        <fullName evidence="12">Pregnancy-associated plasma protein-A</fullName>
    </submittedName>
</protein>
<gene>
    <name evidence="12" type="ORF">SAMN02745673_02067</name>
</gene>
<dbReference type="CDD" id="cd04275">
    <property type="entry name" value="ZnMc_pappalysin_like"/>
    <property type="match status" value="1"/>
</dbReference>
<sequence length="320" mass="34212">MGVWSGLIVGAAALAGVVVLSAAQTPQDGQGRRDGPAAPRTAAAAAEVCEPGQNPGHSAARLAEPGAHDPSALTPAEAAELDQMLRRVPLHQSAPSAQQPQTIPVVVHVISSRTGTGDLGQATIDEQIAVMNKGFSGGYGGADTGFRFELREVTRTRNDTWFSGFPQREDTIKGQLRKGGPETLNLYIVNMDDGVLGRSTFPQNYADAPDRDGVVIDYRTVPGGGREKFDLGYTATHETGHWLGLFHTFQNGCDSPGDYVDDTPYEREQSAGCPEGRDTCSSAGEDPIHNFMNYSDDACLREFTEGQAQRMAQSWAAFRA</sequence>
<dbReference type="AlphaFoldDB" id="A0A1T4Q7X2"/>
<keyword evidence="7" id="KW-0482">Metalloprotease</keyword>
<evidence type="ECO:0000256" key="9">
    <source>
        <dbReference type="SAM" id="MobiDB-lite"/>
    </source>
</evidence>
<evidence type="ECO:0000256" key="10">
    <source>
        <dbReference type="SAM" id="SignalP"/>
    </source>
</evidence>
<feature type="domain" description="Peptidase M43 pregnancy-associated plasma-A" evidence="11">
    <location>
        <begin position="184"/>
        <end position="313"/>
    </location>
</feature>
<feature type="compositionally biased region" description="Low complexity" evidence="9">
    <location>
        <begin position="36"/>
        <end position="46"/>
    </location>
</feature>
<keyword evidence="6" id="KW-0862">Zinc</keyword>
<keyword evidence="8" id="KW-1015">Disulfide bond</keyword>
<evidence type="ECO:0000313" key="12">
    <source>
        <dbReference type="EMBL" id="SJZ99318.1"/>
    </source>
</evidence>
<evidence type="ECO:0000259" key="11">
    <source>
        <dbReference type="Pfam" id="PF05572"/>
    </source>
</evidence>
<dbReference type="Pfam" id="PF05572">
    <property type="entry name" value="Peptidase_M43"/>
    <property type="match status" value="1"/>
</dbReference>
<keyword evidence="5" id="KW-0378">Hydrolase</keyword>
<evidence type="ECO:0000313" key="13">
    <source>
        <dbReference type="Proteomes" id="UP000190637"/>
    </source>
</evidence>
<dbReference type="InterPro" id="IPR024079">
    <property type="entry name" value="MetalloPept_cat_dom_sf"/>
</dbReference>
<feature type="chain" id="PRO_5013092076" evidence="10">
    <location>
        <begin position="23"/>
        <end position="320"/>
    </location>
</feature>
<evidence type="ECO:0000256" key="3">
    <source>
        <dbReference type="ARBA" id="ARBA00022723"/>
    </source>
</evidence>
<reference evidence="12 13" key="1">
    <citation type="submission" date="2017-02" db="EMBL/GenBank/DDBJ databases">
        <authorList>
            <person name="Peterson S.W."/>
        </authorList>
    </citation>
    <scope>NUCLEOTIDE SEQUENCE [LARGE SCALE GENOMIC DNA]</scope>
    <source>
        <strain evidence="12 13">DSM 45154</strain>
    </source>
</reference>